<keyword evidence="9" id="KW-1185">Reference proteome</keyword>
<keyword evidence="4" id="KW-0961">Cell wall biogenesis/degradation</keyword>
<dbReference type="Proteomes" id="UP000292085">
    <property type="component" value="Unassembled WGS sequence"/>
</dbReference>
<dbReference type="EC" id="4.2.2.n1" evidence="2"/>
<dbReference type="InterPro" id="IPR036908">
    <property type="entry name" value="RlpA-like_sf"/>
</dbReference>
<comment type="caution">
    <text evidence="8">The sequence shown here is derived from an EMBL/GenBank/DDBJ whole genome shotgun (WGS) entry which is preliminary data.</text>
</comment>
<feature type="compositionally biased region" description="Low complexity" evidence="6">
    <location>
        <begin position="39"/>
        <end position="52"/>
    </location>
</feature>
<protein>
    <recommendedName>
        <fullName evidence="2">peptidoglycan lytic exotransglycosylase</fullName>
        <ecNumber evidence="2">4.2.2.n1</ecNumber>
    </recommendedName>
    <alternativeName>
        <fullName evidence="5">Murein hydrolase A</fullName>
    </alternativeName>
</protein>
<name>A0A4Q6XY88_9SPHN</name>
<dbReference type="PANTHER" id="PTHR30124:SF0">
    <property type="entry name" value="MEMBRANE-BOUND LYTIC MUREIN TRANSGLYCOSYLASE A"/>
    <property type="match status" value="1"/>
</dbReference>
<dbReference type="GO" id="GO:0008933">
    <property type="term" value="F:peptidoglycan lytic transglycosylase activity"/>
    <property type="evidence" value="ECO:0007669"/>
    <property type="project" value="TreeGrafter"/>
</dbReference>
<feature type="domain" description="Lytic transglycosylase MltA" evidence="7">
    <location>
        <begin position="160"/>
        <end position="317"/>
    </location>
</feature>
<dbReference type="CDD" id="cd14485">
    <property type="entry name" value="mltA_like_LT_A"/>
    <property type="match status" value="1"/>
</dbReference>
<sequence>MEACRHRRGVTSLLRWGVVAAALLLGACVSPAEHARPGAGTAPVRRPPVAARPLPPAPATTTPNAPGARDAGVVAGPAIYTLPIDDAQAARALAAFRLSCPTLRKRSDASGLTRATDWNAACDAAATVQRGEARGFFAQYFETVQIGDGKAFATGYYEPEIAGSRDRRRGYEVPIFGRPADLVDVDLGQFSDTLKGKKIRGRVDGANFVPYFDRAAIEDGALGTRAPVLAWAADPVELFFLQIQGSGRLRLPDGSTLRIGYATQNGRDYTGIGALMRQRGLLAPGQATMQGIVAWLRAHPAEGRALMRENKSFVFFRTLDTPPIGALGYPVTGGASVAADPKFVPLGAPVLLSMDRADANGIWIAQDTGGAIKGANRFDTYWGGGAQAEATAGGMSAHGTAFLLLPVGTLARLAAEGLNGKAPVKR</sequence>
<dbReference type="GO" id="GO:0019867">
    <property type="term" value="C:outer membrane"/>
    <property type="evidence" value="ECO:0007669"/>
    <property type="project" value="InterPro"/>
</dbReference>
<dbReference type="CDD" id="cd14668">
    <property type="entry name" value="mlta_B"/>
    <property type="match status" value="1"/>
</dbReference>
<dbReference type="EMBL" id="SGIS01000004">
    <property type="protein sequence ID" value="RZF65773.1"/>
    <property type="molecule type" value="Genomic_DNA"/>
</dbReference>
<evidence type="ECO:0000256" key="5">
    <source>
        <dbReference type="ARBA" id="ARBA00030918"/>
    </source>
</evidence>
<evidence type="ECO:0000256" key="6">
    <source>
        <dbReference type="SAM" id="MobiDB-lite"/>
    </source>
</evidence>
<dbReference type="Pfam" id="PF06725">
    <property type="entry name" value="3D"/>
    <property type="match status" value="1"/>
</dbReference>
<dbReference type="SUPFAM" id="SSF50685">
    <property type="entry name" value="Barwin-like endoglucanases"/>
    <property type="match status" value="1"/>
</dbReference>
<evidence type="ECO:0000256" key="3">
    <source>
        <dbReference type="ARBA" id="ARBA00023239"/>
    </source>
</evidence>
<dbReference type="Gene3D" id="2.40.240.50">
    <property type="entry name" value="Barwin-like endoglucanases"/>
    <property type="match status" value="1"/>
</dbReference>
<dbReference type="PROSITE" id="PS51257">
    <property type="entry name" value="PROKAR_LIPOPROTEIN"/>
    <property type="match status" value="1"/>
</dbReference>
<dbReference type="Gene3D" id="2.40.40.10">
    <property type="entry name" value="RlpA-like domain"/>
    <property type="match status" value="1"/>
</dbReference>
<dbReference type="GO" id="GO:0009253">
    <property type="term" value="P:peptidoglycan catabolic process"/>
    <property type="evidence" value="ECO:0007669"/>
    <property type="project" value="TreeGrafter"/>
</dbReference>
<evidence type="ECO:0000313" key="9">
    <source>
        <dbReference type="Proteomes" id="UP000292085"/>
    </source>
</evidence>
<dbReference type="GO" id="GO:0071555">
    <property type="term" value="P:cell wall organization"/>
    <property type="evidence" value="ECO:0007669"/>
    <property type="project" value="UniProtKB-KW"/>
</dbReference>
<evidence type="ECO:0000313" key="8">
    <source>
        <dbReference type="EMBL" id="RZF65773.1"/>
    </source>
</evidence>
<dbReference type="GO" id="GO:0004553">
    <property type="term" value="F:hydrolase activity, hydrolyzing O-glycosyl compounds"/>
    <property type="evidence" value="ECO:0007669"/>
    <property type="project" value="InterPro"/>
</dbReference>
<reference evidence="8 9" key="1">
    <citation type="submission" date="2019-02" db="EMBL/GenBank/DDBJ databases">
        <authorList>
            <person name="Li Y."/>
        </authorList>
    </citation>
    <scope>NUCLEOTIDE SEQUENCE [LARGE SCALE GENOMIC DNA]</scope>
    <source>
        <strain evidence="8 9">3-7</strain>
    </source>
</reference>
<dbReference type="GO" id="GO:0009254">
    <property type="term" value="P:peptidoglycan turnover"/>
    <property type="evidence" value="ECO:0007669"/>
    <property type="project" value="InterPro"/>
</dbReference>
<dbReference type="Pfam" id="PF03562">
    <property type="entry name" value="MltA"/>
    <property type="match status" value="1"/>
</dbReference>
<comment type="catalytic activity">
    <reaction evidence="1">
        <text>Exolytic cleavage of the (1-&gt;4)-beta-glycosidic linkage between N-acetylmuramic acid (MurNAc) and N-acetylglucosamine (GlcNAc) residues in peptidoglycan, from either the reducing or the non-reducing ends of the peptidoglycan chains, with concomitant formation of a 1,6-anhydrobond in the MurNAc residue.</text>
        <dbReference type="EC" id="4.2.2.n1"/>
    </reaction>
</comment>
<keyword evidence="3" id="KW-0456">Lyase</keyword>
<organism evidence="8 9">
    <name type="scientific">Sphingomonas populi</name>
    <dbReference type="NCBI Taxonomy" id="2484750"/>
    <lineage>
        <taxon>Bacteria</taxon>
        <taxon>Pseudomonadati</taxon>
        <taxon>Pseudomonadota</taxon>
        <taxon>Alphaproteobacteria</taxon>
        <taxon>Sphingomonadales</taxon>
        <taxon>Sphingomonadaceae</taxon>
        <taxon>Sphingomonas</taxon>
    </lineage>
</organism>
<accession>A0A4Q6XY88</accession>
<evidence type="ECO:0000256" key="4">
    <source>
        <dbReference type="ARBA" id="ARBA00023316"/>
    </source>
</evidence>
<dbReference type="PANTHER" id="PTHR30124">
    <property type="entry name" value="MEMBRANE-BOUND LYTIC MUREIN TRANSGLYCOSYLASE A"/>
    <property type="match status" value="1"/>
</dbReference>
<dbReference type="OrthoDB" id="9783686at2"/>
<dbReference type="InterPro" id="IPR010611">
    <property type="entry name" value="3D_dom"/>
</dbReference>
<feature type="region of interest" description="Disordered" evidence="6">
    <location>
        <begin position="34"/>
        <end position="69"/>
    </location>
</feature>
<dbReference type="InterPro" id="IPR005300">
    <property type="entry name" value="MltA_B"/>
</dbReference>
<evidence type="ECO:0000256" key="1">
    <source>
        <dbReference type="ARBA" id="ARBA00001420"/>
    </source>
</evidence>
<dbReference type="AlphaFoldDB" id="A0A4Q6XY88"/>
<gene>
    <name evidence="8" type="ORF">EWE75_03695</name>
</gene>
<evidence type="ECO:0000259" key="7">
    <source>
        <dbReference type="SMART" id="SM00925"/>
    </source>
</evidence>
<dbReference type="InterPro" id="IPR026044">
    <property type="entry name" value="MltA"/>
</dbReference>
<feature type="compositionally biased region" description="Low complexity" evidence="6">
    <location>
        <begin position="59"/>
        <end position="69"/>
    </location>
</feature>
<proteinExistence type="predicted"/>
<dbReference type="PIRSF" id="PIRSF019422">
    <property type="entry name" value="MltA"/>
    <property type="match status" value="1"/>
</dbReference>
<dbReference type="SMART" id="SM00925">
    <property type="entry name" value="MltA"/>
    <property type="match status" value="1"/>
</dbReference>
<evidence type="ECO:0000256" key="2">
    <source>
        <dbReference type="ARBA" id="ARBA00012587"/>
    </source>
</evidence>